<dbReference type="CDD" id="cd00067">
    <property type="entry name" value="GAL4"/>
    <property type="match status" value="1"/>
</dbReference>
<sequence>MDESPTLETKSKKRKQRATLSCFDCRRRKLKCDRELPCRRCIKGDVASSCHYEQEKAPTRAKRAGTDQTYVHDGLPLPPLLTGSSRPQTVASPQSDGSTPILPTSNQFLCDKIASLEERLASFTSHSQRIRSVSGQRLSDPQERHDEDPNTPLAPLFKGHDYRTFMFGTSCPMTIVAHFPELRPFMKEIYPNSSLARAQAELKSIDERARSSHSSHKVLNVTSLRKLLPDQQTVTKMIDLYMNTFETTYRILHIPSFWQEYQIFWGPSEQCNSDLEAVVLAIVACVSVTRADEVTKHQPNGSTFRNRAVVWIKALETWLKRQSNKHRTLASLQVRCLRLLALQVNCLKTKEIYQEVQAHMAYMRAIGLHRDPVILGKRCSVFEGEMRRRLWATSLEMELQASIDRGTPSVLSAFEFDTAAPRNINDNELHPAMAELPPSKPVSVFTDSSFCNRLMQIASLRIELIKITNSIHSGPSFEETLRYEKRVQQALDSLPRWSDPRALQAWTQLDLLLRQFLVILFTANALRPDSTGDLEVRFSKLGCLDSAMALIDRHVGLIDSGNFALCCIRSDYYRAALIICQITFHAYRSADNMVARSASVLFDDAMTKAQRLLEERCIRPGRGLKQYWYISAARSLVRIQAAPNRTAEFKRQGTEKPSRIIYRTLSMQDDNLDDCFVQEVVLNESCCGTADTGHSHDIDALCGGLPADEITNSNLRLDELDPIDTSNWMLDDYWLFNDFEPL</sequence>
<dbReference type="PANTHER" id="PTHR31944:SF130">
    <property type="entry name" value="ZN(II)2CYS6 TRANSCRIPTION FACTO (EUROFUNG)"/>
    <property type="match status" value="1"/>
</dbReference>
<dbReference type="AlphaFoldDB" id="A0A6A5XIK5"/>
<dbReference type="GO" id="GO:0005634">
    <property type="term" value="C:nucleus"/>
    <property type="evidence" value="ECO:0007669"/>
    <property type="project" value="TreeGrafter"/>
</dbReference>
<dbReference type="GeneID" id="54289648"/>
<gene>
    <name evidence="9" type="ORF">BU24DRAFT_465141</name>
</gene>
<keyword evidence="1" id="KW-0479">Metal-binding</keyword>
<keyword evidence="6" id="KW-0539">Nucleus</keyword>
<dbReference type="SUPFAM" id="SSF57701">
    <property type="entry name" value="Zn2/Cys6 DNA-binding domain"/>
    <property type="match status" value="1"/>
</dbReference>
<feature type="region of interest" description="Disordered" evidence="7">
    <location>
        <begin position="72"/>
        <end position="102"/>
    </location>
</feature>
<keyword evidence="4" id="KW-0238">DNA-binding</keyword>
<dbReference type="CDD" id="cd12148">
    <property type="entry name" value="fungal_TF_MHR"/>
    <property type="match status" value="1"/>
</dbReference>
<dbReference type="EMBL" id="ML978072">
    <property type="protein sequence ID" value="KAF2012783.1"/>
    <property type="molecule type" value="Genomic_DNA"/>
</dbReference>
<evidence type="ECO:0000313" key="9">
    <source>
        <dbReference type="EMBL" id="KAF2012783.1"/>
    </source>
</evidence>
<feature type="compositionally biased region" description="Polar residues" evidence="7">
    <location>
        <begin position="82"/>
        <end position="102"/>
    </location>
</feature>
<dbReference type="OrthoDB" id="4236860at2759"/>
<evidence type="ECO:0000256" key="6">
    <source>
        <dbReference type="ARBA" id="ARBA00023242"/>
    </source>
</evidence>
<reference evidence="9" key="1">
    <citation type="journal article" date="2020" name="Stud. Mycol.">
        <title>101 Dothideomycetes genomes: a test case for predicting lifestyles and emergence of pathogens.</title>
        <authorList>
            <person name="Haridas S."/>
            <person name="Albert R."/>
            <person name="Binder M."/>
            <person name="Bloem J."/>
            <person name="Labutti K."/>
            <person name="Salamov A."/>
            <person name="Andreopoulos B."/>
            <person name="Baker S."/>
            <person name="Barry K."/>
            <person name="Bills G."/>
            <person name="Bluhm B."/>
            <person name="Cannon C."/>
            <person name="Castanera R."/>
            <person name="Culley D."/>
            <person name="Daum C."/>
            <person name="Ezra D."/>
            <person name="Gonzalez J."/>
            <person name="Henrissat B."/>
            <person name="Kuo A."/>
            <person name="Liang C."/>
            <person name="Lipzen A."/>
            <person name="Lutzoni F."/>
            <person name="Magnuson J."/>
            <person name="Mondo S."/>
            <person name="Nolan M."/>
            <person name="Ohm R."/>
            <person name="Pangilinan J."/>
            <person name="Park H.-J."/>
            <person name="Ramirez L."/>
            <person name="Alfaro M."/>
            <person name="Sun H."/>
            <person name="Tritt A."/>
            <person name="Yoshinaga Y."/>
            <person name="Zwiers L.-H."/>
            <person name="Turgeon B."/>
            <person name="Goodwin S."/>
            <person name="Spatafora J."/>
            <person name="Crous P."/>
            <person name="Grigoriev I."/>
        </authorList>
    </citation>
    <scope>NUCLEOTIDE SEQUENCE</scope>
    <source>
        <strain evidence="9">CBS 175.79</strain>
    </source>
</reference>
<dbReference type="SMART" id="SM00066">
    <property type="entry name" value="GAL4"/>
    <property type="match status" value="1"/>
</dbReference>
<keyword evidence="2" id="KW-0862">Zinc</keyword>
<organism evidence="9 10">
    <name type="scientific">Aaosphaeria arxii CBS 175.79</name>
    <dbReference type="NCBI Taxonomy" id="1450172"/>
    <lineage>
        <taxon>Eukaryota</taxon>
        <taxon>Fungi</taxon>
        <taxon>Dikarya</taxon>
        <taxon>Ascomycota</taxon>
        <taxon>Pezizomycotina</taxon>
        <taxon>Dothideomycetes</taxon>
        <taxon>Pleosporomycetidae</taxon>
        <taxon>Pleosporales</taxon>
        <taxon>Pleosporales incertae sedis</taxon>
        <taxon>Aaosphaeria</taxon>
    </lineage>
</organism>
<dbReference type="GO" id="GO:0006351">
    <property type="term" value="P:DNA-templated transcription"/>
    <property type="evidence" value="ECO:0007669"/>
    <property type="project" value="InterPro"/>
</dbReference>
<keyword evidence="10" id="KW-1185">Reference proteome</keyword>
<dbReference type="InterPro" id="IPR001138">
    <property type="entry name" value="Zn2Cys6_DnaBD"/>
</dbReference>
<dbReference type="PANTHER" id="PTHR31944">
    <property type="entry name" value="HEME-RESPONSIVE ZINC FINGER TRANSCRIPTION FACTOR HAP1"/>
    <property type="match status" value="1"/>
</dbReference>
<dbReference type="InterPro" id="IPR051430">
    <property type="entry name" value="Fungal_TF_Env_Response"/>
</dbReference>
<dbReference type="GO" id="GO:0008270">
    <property type="term" value="F:zinc ion binding"/>
    <property type="evidence" value="ECO:0007669"/>
    <property type="project" value="InterPro"/>
</dbReference>
<evidence type="ECO:0000256" key="5">
    <source>
        <dbReference type="ARBA" id="ARBA00023163"/>
    </source>
</evidence>
<feature type="domain" description="Zn(2)-C6 fungal-type" evidence="8">
    <location>
        <begin position="21"/>
        <end position="52"/>
    </location>
</feature>
<evidence type="ECO:0000313" key="10">
    <source>
        <dbReference type="Proteomes" id="UP000799778"/>
    </source>
</evidence>
<dbReference type="InterPro" id="IPR036864">
    <property type="entry name" value="Zn2-C6_fun-type_DNA-bd_sf"/>
</dbReference>
<evidence type="ECO:0000256" key="1">
    <source>
        <dbReference type="ARBA" id="ARBA00022723"/>
    </source>
</evidence>
<keyword evidence="5" id="KW-0804">Transcription</keyword>
<dbReference type="PROSITE" id="PS50048">
    <property type="entry name" value="ZN2_CY6_FUNGAL_2"/>
    <property type="match status" value="1"/>
</dbReference>
<proteinExistence type="predicted"/>
<feature type="compositionally biased region" description="Polar residues" evidence="7">
    <location>
        <begin position="125"/>
        <end position="139"/>
    </location>
</feature>
<dbReference type="InterPro" id="IPR007219">
    <property type="entry name" value="XnlR_reg_dom"/>
</dbReference>
<dbReference type="GO" id="GO:0001228">
    <property type="term" value="F:DNA-binding transcription activator activity, RNA polymerase II-specific"/>
    <property type="evidence" value="ECO:0007669"/>
    <property type="project" value="TreeGrafter"/>
</dbReference>
<evidence type="ECO:0000256" key="2">
    <source>
        <dbReference type="ARBA" id="ARBA00022833"/>
    </source>
</evidence>
<keyword evidence="3" id="KW-0805">Transcription regulation</keyword>
<name>A0A6A5XIK5_9PLEO</name>
<dbReference type="Proteomes" id="UP000799778">
    <property type="component" value="Unassembled WGS sequence"/>
</dbReference>
<dbReference type="Pfam" id="PF00172">
    <property type="entry name" value="Zn_clus"/>
    <property type="match status" value="1"/>
</dbReference>
<evidence type="ECO:0000256" key="3">
    <source>
        <dbReference type="ARBA" id="ARBA00023015"/>
    </source>
</evidence>
<dbReference type="GO" id="GO:0000978">
    <property type="term" value="F:RNA polymerase II cis-regulatory region sequence-specific DNA binding"/>
    <property type="evidence" value="ECO:0007669"/>
    <property type="project" value="TreeGrafter"/>
</dbReference>
<dbReference type="PROSITE" id="PS00463">
    <property type="entry name" value="ZN2_CY6_FUNGAL_1"/>
    <property type="match status" value="1"/>
</dbReference>
<protein>
    <recommendedName>
        <fullName evidence="8">Zn(2)-C6 fungal-type domain-containing protein</fullName>
    </recommendedName>
</protein>
<accession>A0A6A5XIK5</accession>
<evidence type="ECO:0000256" key="4">
    <source>
        <dbReference type="ARBA" id="ARBA00023125"/>
    </source>
</evidence>
<feature type="region of interest" description="Disordered" evidence="7">
    <location>
        <begin position="125"/>
        <end position="154"/>
    </location>
</feature>
<evidence type="ECO:0000259" key="8">
    <source>
        <dbReference type="PROSITE" id="PS50048"/>
    </source>
</evidence>
<dbReference type="Gene3D" id="4.10.240.10">
    <property type="entry name" value="Zn(2)-C6 fungal-type DNA-binding domain"/>
    <property type="match status" value="1"/>
</dbReference>
<dbReference type="Pfam" id="PF04082">
    <property type="entry name" value="Fungal_trans"/>
    <property type="match status" value="1"/>
</dbReference>
<dbReference type="RefSeq" id="XP_033381122.1">
    <property type="nucleotide sequence ID" value="XM_033532251.1"/>
</dbReference>
<evidence type="ECO:0000256" key="7">
    <source>
        <dbReference type="SAM" id="MobiDB-lite"/>
    </source>
</evidence>